<sequence>MKTEPDKKQMQDAEDIVTQRRITLLDEKDGEYEFLILDELAYQGKNYLALVSCDEKTDTGAGADPGEANDIVVVQVEEDGGEKTLTAVSDADILYGLSKILDEKYGHLG</sequence>
<dbReference type="Pfam" id="PF06949">
    <property type="entry name" value="DUF1292"/>
    <property type="match status" value="1"/>
</dbReference>
<proteinExistence type="predicted"/>
<dbReference type="RefSeq" id="WP_227708470.1">
    <property type="nucleotide sequence ID" value="NZ_JAJEQX010000026.1"/>
</dbReference>
<protein>
    <submittedName>
        <fullName evidence="1">DUF1292 domain-containing protein</fullName>
    </submittedName>
</protein>
<gene>
    <name evidence="1" type="ORF">LKD70_13390</name>
</gene>
<organism evidence="1 2">
    <name type="scientific">Ruminococcus turbiniformis</name>
    <dbReference type="NCBI Taxonomy" id="2881258"/>
    <lineage>
        <taxon>Bacteria</taxon>
        <taxon>Bacillati</taxon>
        <taxon>Bacillota</taxon>
        <taxon>Clostridia</taxon>
        <taxon>Eubacteriales</taxon>
        <taxon>Oscillospiraceae</taxon>
        <taxon>Ruminococcus</taxon>
    </lineage>
</organism>
<evidence type="ECO:0000313" key="2">
    <source>
        <dbReference type="Proteomes" id="UP001198151"/>
    </source>
</evidence>
<dbReference type="Proteomes" id="UP001198151">
    <property type="component" value="Unassembled WGS sequence"/>
</dbReference>
<dbReference type="InterPro" id="IPR009711">
    <property type="entry name" value="UPF0473"/>
</dbReference>
<comment type="caution">
    <text evidence="1">The sequence shown here is derived from an EMBL/GenBank/DDBJ whole genome shotgun (WGS) entry which is preliminary data.</text>
</comment>
<dbReference type="EMBL" id="JAJEQX010000026">
    <property type="protein sequence ID" value="MCC2255397.1"/>
    <property type="molecule type" value="Genomic_DNA"/>
</dbReference>
<accession>A0ABS8G1V0</accession>
<evidence type="ECO:0000313" key="1">
    <source>
        <dbReference type="EMBL" id="MCC2255397.1"/>
    </source>
</evidence>
<keyword evidence="2" id="KW-1185">Reference proteome</keyword>
<reference evidence="1 2" key="1">
    <citation type="submission" date="2021-10" db="EMBL/GenBank/DDBJ databases">
        <title>Anaerobic single-cell dispensing facilitates the cultivation of human gut bacteria.</title>
        <authorList>
            <person name="Afrizal A."/>
        </authorList>
    </citation>
    <scope>NUCLEOTIDE SEQUENCE [LARGE SCALE GENOMIC DNA]</scope>
    <source>
        <strain evidence="1 2">CLA-AA-H200</strain>
    </source>
</reference>
<name>A0ABS8G1V0_9FIRM</name>